<reference evidence="1" key="1">
    <citation type="submission" date="2016-10" db="EMBL/GenBank/DDBJ databases">
        <authorList>
            <person name="de Groot N.N."/>
        </authorList>
    </citation>
    <scope>NUCLEOTIDE SEQUENCE</scope>
</reference>
<sequence>MSRYNYTSNQGKLYFFNFAPWRMMQIEPFFYAPNNQKFICKSLDEALEKGLDKESNIFIYGIIEFPEVEAFAKENGMTIYRIEDAFIRSVALGSGFAKPYSMGIDSRGIYFDPRKPSDLEYLLEHYEFSNEILQRAKNVRAEVLASKFSKYNHLEHKAIEIERDKYDKVILVTGQVEDDMSMKFGAFGLSYSELLKIVREKNPNSYIIYKPHPDVLSGNRKGHIPQEIIDSCVDEVVTMVSIDSCIAVADEVHTLTSGAGFDALIRGKKVYTYGMPFYAGWGLTTDYRECKRRTTIRSLDELVCATLILFPRYISPKTGEFCEIEQTLSELKEEQEKYFNNRLYRLKVNFKGYILPRGRKFLRAILKPFKLKI</sequence>
<dbReference type="GO" id="GO:0015774">
    <property type="term" value="P:polysaccharide transport"/>
    <property type="evidence" value="ECO:0007669"/>
    <property type="project" value="InterPro"/>
</dbReference>
<dbReference type="InterPro" id="IPR043148">
    <property type="entry name" value="TagF_C"/>
</dbReference>
<protein>
    <submittedName>
        <fullName evidence="1">Capsular polysaccharide export system protein KpsC</fullName>
    </submittedName>
</protein>
<name>A0A1W1C0Q6_9ZZZZ</name>
<dbReference type="Gene3D" id="3.40.50.12580">
    <property type="match status" value="1"/>
</dbReference>
<evidence type="ECO:0000313" key="1">
    <source>
        <dbReference type="EMBL" id="SFV59307.1"/>
    </source>
</evidence>
<dbReference type="AlphaFoldDB" id="A0A1W1C0Q6"/>
<dbReference type="GO" id="GO:0000271">
    <property type="term" value="P:polysaccharide biosynthetic process"/>
    <property type="evidence" value="ECO:0007669"/>
    <property type="project" value="InterPro"/>
</dbReference>
<dbReference type="CDD" id="cd16439">
    <property type="entry name" value="beta_Kdo_transferase_KpsC_2"/>
    <property type="match status" value="1"/>
</dbReference>
<dbReference type="InterPro" id="IPR007833">
    <property type="entry name" value="Capsule_polysaccharide_synth"/>
</dbReference>
<accession>A0A1W1C0Q6</accession>
<dbReference type="Pfam" id="PF05159">
    <property type="entry name" value="Capsule_synth"/>
    <property type="match status" value="1"/>
</dbReference>
<dbReference type="EMBL" id="FPHE01000091">
    <property type="protein sequence ID" value="SFV59307.1"/>
    <property type="molecule type" value="Genomic_DNA"/>
</dbReference>
<organism evidence="1">
    <name type="scientific">hydrothermal vent metagenome</name>
    <dbReference type="NCBI Taxonomy" id="652676"/>
    <lineage>
        <taxon>unclassified sequences</taxon>
        <taxon>metagenomes</taxon>
        <taxon>ecological metagenomes</taxon>
    </lineage>
</organism>
<proteinExistence type="predicted"/>
<gene>
    <name evidence="1" type="ORF">MNB_SV-12-87</name>
</gene>